<evidence type="ECO:0000259" key="6">
    <source>
        <dbReference type="Pfam" id="PF04932"/>
    </source>
</evidence>
<dbReference type="GO" id="GO:0016874">
    <property type="term" value="F:ligase activity"/>
    <property type="evidence" value="ECO:0007669"/>
    <property type="project" value="UniProtKB-KW"/>
</dbReference>
<keyword evidence="7" id="KW-0436">Ligase</keyword>
<feature type="transmembrane region" description="Helical" evidence="5">
    <location>
        <begin position="387"/>
        <end position="410"/>
    </location>
</feature>
<evidence type="ECO:0000256" key="2">
    <source>
        <dbReference type="ARBA" id="ARBA00022692"/>
    </source>
</evidence>
<evidence type="ECO:0000313" key="7">
    <source>
        <dbReference type="EMBL" id="MFD2091861.1"/>
    </source>
</evidence>
<evidence type="ECO:0000256" key="4">
    <source>
        <dbReference type="ARBA" id="ARBA00023136"/>
    </source>
</evidence>
<feature type="transmembrane region" description="Helical" evidence="5">
    <location>
        <begin position="123"/>
        <end position="141"/>
    </location>
</feature>
<evidence type="ECO:0000256" key="5">
    <source>
        <dbReference type="SAM" id="Phobius"/>
    </source>
</evidence>
<feature type="transmembrane region" description="Helical" evidence="5">
    <location>
        <begin position="268"/>
        <end position="285"/>
    </location>
</feature>
<evidence type="ECO:0000313" key="8">
    <source>
        <dbReference type="Proteomes" id="UP001597402"/>
    </source>
</evidence>
<feature type="transmembrane region" description="Helical" evidence="5">
    <location>
        <begin position="184"/>
        <end position="205"/>
    </location>
</feature>
<evidence type="ECO:0000256" key="3">
    <source>
        <dbReference type="ARBA" id="ARBA00022989"/>
    </source>
</evidence>
<keyword evidence="3 5" id="KW-1133">Transmembrane helix</keyword>
<dbReference type="InterPro" id="IPR051533">
    <property type="entry name" value="WaaL-like"/>
</dbReference>
<sequence length="498" mass="51848">MDSAIPRLEVPPARLRYAGPAVVGAGAALIVLGALATSAGRGPLLLGGLLVLAALAWTFRGGVRASQVFLVLVVVLLVVPARFRIEPLGVAGTPASLVGLSCMALWALGFVTGRPRIARSTPLRWALLAVVLTTMVSYVAAGFRPLDVVEARAADRGLLTIVSVIGVALIAAEVVRDRAALRRAVTAIVSAGAVVAAVGIVEFGLGLDLAAKLHLPGLTFTPVVFDSARAGFTRVVSTTSHPIELAVVLVMVLPLALWLFLRAVGHARIWWGGCLVLVAVAIPMTVSRTGVVGVIVALAVLLPTWTWCRRIRLLAAGGVGLVAFSGVVPGLIGTLRGFLLEPGGDTSIKSRQAGLERALDVIAERPLFGRGFGTFMPERYGYIDNQVLLGTVEIGIIGQVAYAALFLLAAGFALRARRVAAGVDRDDDRELAASLLAGVAVAASTWLTYDALSFPTGRALTFVLIGLLAALWRIVGRERRKGTAVTGAYPQGGALVDA</sequence>
<evidence type="ECO:0000256" key="1">
    <source>
        <dbReference type="ARBA" id="ARBA00004141"/>
    </source>
</evidence>
<dbReference type="RefSeq" id="WP_376874588.1">
    <property type="nucleotide sequence ID" value="NZ_JBHUHP010000009.1"/>
</dbReference>
<proteinExistence type="predicted"/>
<feature type="transmembrane region" description="Helical" evidence="5">
    <location>
        <begin position="68"/>
        <end position="85"/>
    </location>
</feature>
<protein>
    <submittedName>
        <fullName evidence="7">O-antigen ligase family protein</fullName>
    </submittedName>
</protein>
<feature type="transmembrane region" description="Helical" evidence="5">
    <location>
        <begin position="431"/>
        <end position="449"/>
    </location>
</feature>
<feature type="transmembrane region" description="Helical" evidence="5">
    <location>
        <begin position="153"/>
        <end position="172"/>
    </location>
</feature>
<name>A0ABW4X8W0_9ACTN</name>
<feature type="transmembrane region" description="Helical" evidence="5">
    <location>
        <begin position="291"/>
        <end position="308"/>
    </location>
</feature>
<dbReference type="Pfam" id="PF04932">
    <property type="entry name" value="Wzy_C"/>
    <property type="match status" value="1"/>
</dbReference>
<dbReference type="Proteomes" id="UP001597402">
    <property type="component" value="Unassembled WGS sequence"/>
</dbReference>
<feature type="domain" description="O-antigen ligase-related" evidence="6">
    <location>
        <begin position="274"/>
        <end position="402"/>
    </location>
</feature>
<dbReference type="PANTHER" id="PTHR37422">
    <property type="entry name" value="TEICHURONIC ACID BIOSYNTHESIS PROTEIN TUAE"/>
    <property type="match status" value="1"/>
</dbReference>
<dbReference type="InterPro" id="IPR007016">
    <property type="entry name" value="O-antigen_ligase-rel_domated"/>
</dbReference>
<feature type="transmembrane region" description="Helical" evidence="5">
    <location>
        <begin position="42"/>
        <end position="59"/>
    </location>
</feature>
<keyword evidence="2 5" id="KW-0812">Transmembrane</keyword>
<feature type="transmembrane region" description="Helical" evidence="5">
    <location>
        <begin position="455"/>
        <end position="475"/>
    </location>
</feature>
<feature type="transmembrane region" description="Helical" evidence="5">
    <location>
        <begin position="17"/>
        <end position="36"/>
    </location>
</feature>
<organism evidence="7 8">
    <name type="scientific">Blastococcus deserti</name>
    <dbReference type="NCBI Taxonomy" id="2259033"/>
    <lineage>
        <taxon>Bacteria</taxon>
        <taxon>Bacillati</taxon>
        <taxon>Actinomycetota</taxon>
        <taxon>Actinomycetes</taxon>
        <taxon>Geodermatophilales</taxon>
        <taxon>Geodermatophilaceae</taxon>
        <taxon>Blastococcus</taxon>
    </lineage>
</organism>
<comment type="subcellular location">
    <subcellularLocation>
        <location evidence="1">Membrane</location>
        <topology evidence="1">Multi-pass membrane protein</topology>
    </subcellularLocation>
</comment>
<dbReference type="PANTHER" id="PTHR37422:SF13">
    <property type="entry name" value="LIPOPOLYSACCHARIDE BIOSYNTHESIS PROTEIN PA4999-RELATED"/>
    <property type="match status" value="1"/>
</dbReference>
<keyword evidence="4 5" id="KW-0472">Membrane</keyword>
<gene>
    <name evidence="7" type="ORF">ACFSHS_09795</name>
</gene>
<feature type="transmembrane region" description="Helical" evidence="5">
    <location>
        <begin position="313"/>
        <end position="332"/>
    </location>
</feature>
<comment type="caution">
    <text evidence="7">The sequence shown here is derived from an EMBL/GenBank/DDBJ whole genome shotgun (WGS) entry which is preliminary data.</text>
</comment>
<reference evidence="8" key="1">
    <citation type="journal article" date="2019" name="Int. J. Syst. Evol. Microbiol.">
        <title>The Global Catalogue of Microorganisms (GCM) 10K type strain sequencing project: providing services to taxonomists for standard genome sequencing and annotation.</title>
        <authorList>
            <consortium name="The Broad Institute Genomics Platform"/>
            <consortium name="The Broad Institute Genome Sequencing Center for Infectious Disease"/>
            <person name="Wu L."/>
            <person name="Ma J."/>
        </authorList>
    </citation>
    <scope>NUCLEOTIDE SEQUENCE [LARGE SCALE GENOMIC DNA]</scope>
    <source>
        <strain evidence="8">JCM 3338</strain>
    </source>
</reference>
<accession>A0ABW4X8W0</accession>
<keyword evidence="8" id="KW-1185">Reference proteome</keyword>
<feature type="transmembrane region" description="Helical" evidence="5">
    <location>
        <begin position="243"/>
        <end position="261"/>
    </location>
</feature>
<dbReference type="EMBL" id="JBHUHP010000009">
    <property type="protein sequence ID" value="MFD2091861.1"/>
    <property type="molecule type" value="Genomic_DNA"/>
</dbReference>
<feature type="transmembrane region" description="Helical" evidence="5">
    <location>
        <begin position="91"/>
        <end position="111"/>
    </location>
</feature>